<dbReference type="InterPro" id="IPR029069">
    <property type="entry name" value="HotDog_dom_sf"/>
</dbReference>
<proteinExistence type="predicted"/>
<dbReference type="KEGG" id="erwi:GN242_12920"/>
<gene>
    <name evidence="2" type="ORF">GN242_12920</name>
</gene>
<feature type="domain" description="ApeI dehydratase-like" evidence="1">
    <location>
        <begin position="9"/>
        <end position="101"/>
    </location>
</feature>
<dbReference type="AlphaFoldDB" id="A0A6I6EE07"/>
<dbReference type="RefSeq" id="WP_156287613.1">
    <property type="nucleotide sequence ID" value="NZ_CP046509.1"/>
</dbReference>
<dbReference type="InterPro" id="IPR016962">
    <property type="entry name" value="Dehydrase_ECs4332_prd"/>
</dbReference>
<evidence type="ECO:0000313" key="3">
    <source>
        <dbReference type="Proteomes" id="UP000424752"/>
    </source>
</evidence>
<dbReference type="EMBL" id="CP046509">
    <property type="protein sequence ID" value="QGU88074.1"/>
    <property type="molecule type" value="Genomic_DNA"/>
</dbReference>
<dbReference type="InterPro" id="IPR054545">
    <property type="entry name" value="ApeI-like"/>
</dbReference>
<name>A0A6I6EE07_9GAMM</name>
<sequence>MLPVELAVQQQGSEAELLLRVDADLFWFQGHFPGQPLLPGVAQLDWVIHYGTTLLAPGKQFASVENIKFQQPILPGSTLKLTLIWLPEKGLNFHFQRVTEAGLSSASSGKIRLC</sequence>
<dbReference type="Pfam" id="PF22818">
    <property type="entry name" value="ApeI-like"/>
    <property type="match status" value="1"/>
</dbReference>
<dbReference type="PIRSF" id="PIRSF030962">
    <property type="entry name" value="Dehydrase_ECs4332_prd"/>
    <property type="match status" value="1"/>
</dbReference>
<evidence type="ECO:0000313" key="2">
    <source>
        <dbReference type="EMBL" id="QGU88074.1"/>
    </source>
</evidence>
<evidence type="ECO:0000259" key="1">
    <source>
        <dbReference type="Pfam" id="PF22818"/>
    </source>
</evidence>
<protein>
    <submittedName>
        <fullName evidence="2">Hydroxymyristoyl-ACP dehydratase</fullName>
    </submittedName>
</protein>
<dbReference type="Proteomes" id="UP000424752">
    <property type="component" value="Chromosome"/>
</dbReference>
<dbReference type="Gene3D" id="3.10.129.10">
    <property type="entry name" value="Hotdog Thioesterase"/>
    <property type="match status" value="1"/>
</dbReference>
<organism evidence="2 3">
    <name type="scientific">Erwinia sorbitola</name>
    <dbReference type="NCBI Taxonomy" id="2681984"/>
    <lineage>
        <taxon>Bacteria</taxon>
        <taxon>Pseudomonadati</taxon>
        <taxon>Pseudomonadota</taxon>
        <taxon>Gammaproteobacteria</taxon>
        <taxon>Enterobacterales</taxon>
        <taxon>Erwiniaceae</taxon>
        <taxon>Erwinia</taxon>
    </lineage>
</organism>
<dbReference type="SUPFAM" id="SSF54637">
    <property type="entry name" value="Thioesterase/thiol ester dehydrase-isomerase"/>
    <property type="match status" value="1"/>
</dbReference>
<reference evidence="2 3" key="1">
    <citation type="submission" date="2019-12" db="EMBL/GenBank/DDBJ databases">
        <title>Erwinia sp. nov., isolated from droppings of birds in the Qinghai-Tiebt plateau of China.</title>
        <authorList>
            <person name="Ge Y."/>
        </authorList>
    </citation>
    <scope>NUCLEOTIDE SEQUENCE [LARGE SCALE GENOMIC DNA]</scope>
    <source>
        <strain evidence="2 3">J780</strain>
    </source>
</reference>
<accession>A0A6I6EE07</accession>